<protein>
    <submittedName>
        <fullName evidence="4">Unannotated protein</fullName>
    </submittedName>
</protein>
<dbReference type="PRINTS" id="PR00080">
    <property type="entry name" value="SDRFAMILY"/>
</dbReference>
<dbReference type="AlphaFoldDB" id="A0A6J7PNH2"/>
<dbReference type="NCBIfam" id="NF005559">
    <property type="entry name" value="PRK07231.1"/>
    <property type="match status" value="1"/>
</dbReference>
<dbReference type="PANTHER" id="PTHR42760:SF115">
    <property type="entry name" value="3-OXOACYL-[ACYL-CARRIER-PROTEIN] REDUCTASE FABG"/>
    <property type="match status" value="1"/>
</dbReference>
<evidence type="ECO:0000256" key="2">
    <source>
        <dbReference type="ARBA" id="ARBA00023002"/>
    </source>
</evidence>
<accession>A0A6J7PNH2</accession>
<dbReference type="PRINTS" id="PR00081">
    <property type="entry name" value="GDHRDH"/>
</dbReference>
<sequence>MIDYGFESQMSADTKAIFQGKVAIVTGAGSGIGRAIALLLAARGAAVSIVDLSPEGSVTLAEIHDAGGKALFLKGNVTDSEFVARVFADTVRAFGGLDILCNNAGVLRLADSFELTTDKQYEETFDVNVKAVFEFSRAALPFLKSRGKGSIVNTASMVGYRLGMEGHAIYGASKAAVVGLSLTMALELAPFGIRVNCVAPGVVATSLYVDEFLKSHDRSELESGSDATLKAIPNGSYARPDQIAETVVFLASDAADYVTGQTILVDGGYATR</sequence>
<dbReference type="Gene3D" id="3.40.50.720">
    <property type="entry name" value="NAD(P)-binding Rossmann-like Domain"/>
    <property type="match status" value="1"/>
</dbReference>
<dbReference type="InterPro" id="IPR002347">
    <property type="entry name" value="SDR_fam"/>
</dbReference>
<gene>
    <name evidence="4" type="ORF">UFOPK4092_00171</name>
</gene>
<evidence type="ECO:0000313" key="4">
    <source>
        <dbReference type="EMBL" id="CAB5006947.1"/>
    </source>
</evidence>
<dbReference type="InterPro" id="IPR036291">
    <property type="entry name" value="NAD(P)-bd_dom_sf"/>
</dbReference>
<evidence type="ECO:0000256" key="1">
    <source>
        <dbReference type="ARBA" id="ARBA00006484"/>
    </source>
</evidence>
<dbReference type="CDD" id="cd05233">
    <property type="entry name" value="SDR_c"/>
    <property type="match status" value="1"/>
</dbReference>
<proteinExistence type="inferred from homology"/>
<dbReference type="InterPro" id="IPR057326">
    <property type="entry name" value="KR_dom"/>
</dbReference>
<reference evidence="4" key="1">
    <citation type="submission" date="2020-05" db="EMBL/GenBank/DDBJ databases">
        <authorList>
            <person name="Chiriac C."/>
            <person name="Salcher M."/>
            <person name="Ghai R."/>
            <person name="Kavagutti S V."/>
        </authorList>
    </citation>
    <scope>NUCLEOTIDE SEQUENCE</scope>
</reference>
<dbReference type="SUPFAM" id="SSF51735">
    <property type="entry name" value="NAD(P)-binding Rossmann-fold domains"/>
    <property type="match status" value="1"/>
</dbReference>
<dbReference type="GO" id="GO:0016616">
    <property type="term" value="F:oxidoreductase activity, acting on the CH-OH group of donors, NAD or NADP as acceptor"/>
    <property type="evidence" value="ECO:0007669"/>
    <property type="project" value="TreeGrafter"/>
</dbReference>
<dbReference type="Pfam" id="PF13561">
    <property type="entry name" value="adh_short_C2"/>
    <property type="match status" value="1"/>
</dbReference>
<keyword evidence="2" id="KW-0560">Oxidoreductase</keyword>
<dbReference type="PANTHER" id="PTHR42760">
    <property type="entry name" value="SHORT-CHAIN DEHYDROGENASES/REDUCTASES FAMILY MEMBER"/>
    <property type="match status" value="1"/>
</dbReference>
<dbReference type="EMBL" id="CAFBPJ010000010">
    <property type="protein sequence ID" value="CAB5006947.1"/>
    <property type="molecule type" value="Genomic_DNA"/>
</dbReference>
<feature type="domain" description="Ketoreductase" evidence="3">
    <location>
        <begin position="21"/>
        <end position="201"/>
    </location>
</feature>
<name>A0A6J7PNH2_9ZZZZ</name>
<evidence type="ECO:0000259" key="3">
    <source>
        <dbReference type="SMART" id="SM00822"/>
    </source>
</evidence>
<comment type="similarity">
    <text evidence="1">Belongs to the short-chain dehydrogenases/reductases (SDR) family.</text>
</comment>
<organism evidence="4">
    <name type="scientific">freshwater metagenome</name>
    <dbReference type="NCBI Taxonomy" id="449393"/>
    <lineage>
        <taxon>unclassified sequences</taxon>
        <taxon>metagenomes</taxon>
        <taxon>ecological metagenomes</taxon>
    </lineage>
</organism>
<dbReference type="SMART" id="SM00822">
    <property type="entry name" value="PKS_KR"/>
    <property type="match status" value="1"/>
</dbReference>
<dbReference type="FunFam" id="3.40.50.720:FF:000084">
    <property type="entry name" value="Short-chain dehydrogenase reductase"/>
    <property type="match status" value="1"/>
</dbReference>